<dbReference type="PANTHER" id="PTHR44240">
    <property type="entry name" value="DNAJ DOMAIN (PROKARYOTIC HEAT SHOCK PROTEIN)-RELATED"/>
    <property type="match status" value="1"/>
</dbReference>
<dbReference type="InterPro" id="IPR052276">
    <property type="entry name" value="Diphthamide-biosynth_chaperone"/>
</dbReference>
<dbReference type="SUPFAM" id="SSF46565">
    <property type="entry name" value="Chaperone J-domain"/>
    <property type="match status" value="1"/>
</dbReference>
<dbReference type="PROSITE" id="PS50076">
    <property type="entry name" value="DNAJ_2"/>
    <property type="match status" value="1"/>
</dbReference>
<dbReference type="Gene3D" id="1.10.287.110">
    <property type="entry name" value="DnaJ domain"/>
    <property type="match status" value="1"/>
</dbReference>
<accession>A0AAD3D5E4</accession>
<protein>
    <recommendedName>
        <fullName evidence="2">J domain-containing protein</fullName>
    </recommendedName>
</protein>
<dbReference type="EMBL" id="BLLK01000060">
    <property type="protein sequence ID" value="GFH58063.1"/>
    <property type="molecule type" value="Genomic_DNA"/>
</dbReference>
<evidence type="ECO:0000313" key="3">
    <source>
        <dbReference type="EMBL" id="GFH58063.1"/>
    </source>
</evidence>
<keyword evidence="4" id="KW-1185">Reference proteome</keyword>
<dbReference type="Proteomes" id="UP001054902">
    <property type="component" value="Unassembled WGS sequence"/>
</dbReference>
<comment type="caution">
    <text evidence="3">The sequence shown here is derived from an EMBL/GenBank/DDBJ whole genome shotgun (WGS) entry which is preliminary data.</text>
</comment>
<dbReference type="PANTHER" id="PTHR44240:SF10">
    <property type="entry name" value="J DOMAIN-CONTAINING PROTEIN"/>
    <property type="match status" value="1"/>
</dbReference>
<organism evidence="3 4">
    <name type="scientific">Chaetoceros tenuissimus</name>
    <dbReference type="NCBI Taxonomy" id="426638"/>
    <lineage>
        <taxon>Eukaryota</taxon>
        <taxon>Sar</taxon>
        <taxon>Stramenopiles</taxon>
        <taxon>Ochrophyta</taxon>
        <taxon>Bacillariophyta</taxon>
        <taxon>Coscinodiscophyceae</taxon>
        <taxon>Chaetocerotophycidae</taxon>
        <taxon>Chaetocerotales</taxon>
        <taxon>Chaetocerotaceae</taxon>
        <taxon>Chaetoceros</taxon>
    </lineage>
</organism>
<reference evidence="3 4" key="1">
    <citation type="journal article" date="2021" name="Sci. Rep.">
        <title>The genome of the diatom Chaetoceros tenuissimus carries an ancient integrated fragment of an extant virus.</title>
        <authorList>
            <person name="Hongo Y."/>
            <person name="Kimura K."/>
            <person name="Takaki Y."/>
            <person name="Yoshida Y."/>
            <person name="Baba S."/>
            <person name="Kobayashi G."/>
            <person name="Nagasaki K."/>
            <person name="Hano T."/>
            <person name="Tomaru Y."/>
        </authorList>
    </citation>
    <scope>NUCLEOTIDE SEQUENCE [LARGE SCALE GENOMIC DNA]</scope>
    <source>
        <strain evidence="3 4">NIES-3715</strain>
    </source>
</reference>
<feature type="domain" description="J" evidence="2">
    <location>
        <begin position="50"/>
        <end position="117"/>
    </location>
</feature>
<dbReference type="PRINTS" id="PR00625">
    <property type="entry name" value="JDOMAIN"/>
</dbReference>
<dbReference type="AlphaFoldDB" id="A0AAD3D5E4"/>
<evidence type="ECO:0000313" key="4">
    <source>
        <dbReference type="Proteomes" id="UP001054902"/>
    </source>
</evidence>
<dbReference type="InterPro" id="IPR001623">
    <property type="entry name" value="DnaJ_domain"/>
</dbReference>
<dbReference type="SMART" id="SM00271">
    <property type="entry name" value="DnaJ"/>
    <property type="match status" value="1"/>
</dbReference>
<sequence length="225" mass="25453">MKIMTLFTKKFNISRCMFSKSKTHSASNIIPLLDFHRNLFTNTDTMKKDDPYAALDISWGATTQEIKDAFKRKARELHPDVNKNDTPEQALRKFQLVQKAYAKLMDVKGAPHRDDLAEEWSFAVWRNSDVIAQERDDVAGVKRKRPIQPADTHKTGSKWGIASIGHPNQTGVVTKRGEYLGDGLKGRMSGTVGSGRTKYTSDEKKKFKPWNPSDTKVAAASRRKK</sequence>
<evidence type="ECO:0000259" key="2">
    <source>
        <dbReference type="PROSITE" id="PS50076"/>
    </source>
</evidence>
<name>A0AAD3D5E4_9STRA</name>
<gene>
    <name evidence="3" type="ORF">CTEN210_14539</name>
</gene>
<evidence type="ECO:0000256" key="1">
    <source>
        <dbReference type="SAM" id="MobiDB-lite"/>
    </source>
</evidence>
<dbReference type="CDD" id="cd06257">
    <property type="entry name" value="DnaJ"/>
    <property type="match status" value="1"/>
</dbReference>
<dbReference type="InterPro" id="IPR036869">
    <property type="entry name" value="J_dom_sf"/>
</dbReference>
<dbReference type="Pfam" id="PF00226">
    <property type="entry name" value="DnaJ"/>
    <property type="match status" value="1"/>
</dbReference>
<feature type="region of interest" description="Disordered" evidence="1">
    <location>
        <begin position="140"/>
        <end position="225"/>
    </location>
</feature>
<proteinExistence type="predicted"/>